<evidence type="ECO:0000256" key="1">
    <source>
        <dbReference type="ARBA" id="ARBA00004429"/>
    </source>
</evidence>
<feature type="signal peptide" evidence="18">
    <location>
        <begin position="1"/>
        <end position="25"/>
    </location>
</feature>
<feature type="transmembrane region" description="Helical" evidence="18">
    <location>
        <begin position="406"/>
        <end position="424"/>
    </location>
</feature>
<name>A0ABU6K0Z0_9RHOO</name>
<comment type="catalytic activity">
    <reaction evidence="16 18">
        <text>[protein]-dithiol + NAD(+) = [protein]-disulfide + NADH + H(+)</text>
        <dbReference type="Rhea" id="RHEA:18749"/>
        <dbReference type="Rhea" id="RHEA-COMP:10593"/>
        <dbReference type="Rhea" id="RHEA-COMP:10594"/>
        <dbReference type="ChEBI" id="CHEBI:15378"/>
        <dbReference type="ChEBI" id="CHEBI:29950"/>
        <dbReference type="ChEBI" id="CHEBI:50058"/>
        <dbReference type="ChEBI" id="CHEBI:57540"/>
        <dbReference type="ChEBI" id="CHEBI:57945"/>
        <dbReference type="EC" id="1.8.1.8"/>
    </reaction>
</comment>
<dbReference type="InterPro" id="IPR036249">
    <property type="entry name" value="Thioredoxin-like_sf"/>
</dbReference>
<feature type="transmembrane region" description="Helical" evidence="18">
    <location>
        <begin position="430"/>
        <end position="450"/>
    </location>
</feature>
<keyword evidence="10 18" id="KW-1133">Transmembrane helix</keyword>
<feature type="transmembrane region" description="Helical" evidence="18">
    <location>
        <begin position="214"/>
        <end position="242"/>
    </location>
</feature>
<keyword evidence="6 18" id="KW-0812">Transmembrane</keyword>
<feature type="transmembrane region" description="Helical" evidence="18">
    <location>
        <begin position="289"/>
        <end position="312"/>
    </location>
</feature>
<dbReference type="GO" id="GO:0047134">
    <property type="term" value="F:protein-disulfide reductase [NAD(P)H] activity"/>
    <property type="evidence" value="ECO:0007669"/>
    <property type="project" value="UniProtKB-EC"/>
</dbReference>
<keyword evidence="14 18" id="KW-1015">Disulfide bond</keyword>
<dbReference type="NCBIfam" id="NF001419">
    <property type="entry name" value="PRK00293.1"/>
    <property type="match status" value="1"/>
</dbReference>
<evidence type="ECO:0000256" key="18">
    <source>
        <dbReference type="HAMAP-Rule" id="MF_00399"/>
    </source>
</evidence>
<dbReference type="EC" id="1.8.1.8" evidence="18"/>
<evidence type="ECO:0000313" key="21">
    <source>
        <dbReference type="Proteomes" id="UP001331561"/>
    </source>
</evidence>
<feature type="chain" id="PRO_5044937539" description="Thiol:disulfide interchange protein DsbD" evidence="18">
    <location>
        <begin position="26"/>
        <end position="615"/>
    </location>
</feature>
<protein>
    <recommendedName>
        <fullName evidence="18">Thiol:disulfide interchange protein DsbD</fullName>
        <ecNumber evidence="18">1.8.1.8</ecNumber>
    </recommendedName>
    <alternativeName>
        <fullName evidence="18">Protein-disulfide reductase</fullName>
        <shortName evidence="18">Disulfide reductase</shortName>
    </alternativeName>
</protein>
<comment type="function">
    <text evidence="18">Required to facilitate the formation of correct disulfide bonds in some periplasmic proteins and for the assembly of the periplasmic c-type cytochromes. Acts by transferring electrons from cytoplasmic thioredoxin to the periplasm. This transfer involves a cascade of disulfide bond formation and reduction steps.</text>
</comment>
<keyword evidence="5 18" id="KW-0997">Cell inner membrane</keyword>
<dbReference type="Pfam" id="PF02683">
    <property type="entry name" value="DsbD_TM"/>
    <property type="match status" value="1"/>
</dbReference>
<dbReference type="PANTHER" id="PTHR32234">
    <property type="entry name" value="THIOL:DISULFIDE INTERCHANGE PROTEIN DSBD"/>
    <property type="match status" value="1"/>
</dbReference>
<feature type="transmembrane region" description="Helical" evidence="18">
    <location>
        <begin position="462"/>
        <end position="483"/>
    </location>
</feature>
<evidence type="ECO:0000256" key="16">
    <source>
        <dbReference type="ARBA" id="ARBA00047388"/>
    </source>
</evidence>
<reference evidence="20 21" key="1">
    <citation type="submission" date="2024-01" db="EMBL/GenBank/DDBJ databases">
        <title>Uliginosibacterium soil sp. nov.</title>
        <authorList>
            <person name="Lv Y."/>
        </authorList>
    </citation>
    <scope>NUCLEOTIDE SEQUENCE [LARGE SCALE GENOMIC DNA]</scope>
    <source>
        <strain evidence="20 21">H3</strain>
    </source>
</reference>
<evidence type="ECO:0000256" key="14">
    <source>
        <dbReference type="ARBA" id="ARBA00023157"/>
    </source>
</evidence>
<evidence type="ECO:0000256" key="13">
    <source>
        <dbReference type="ARBA" id="ARBA00023136"/>
    </source>
</evidence>
<dbReference type="PROSITE" id="PS00194">
    <property type="entry name" value="THIOREDOXIN_1"/>
    <property type="match status" value="1"/>
</dbReference>
<evidence type="ECO:0000256" key="8">
    <source>
        <dbReference type="ARBA" id="ARBA00022748"/>
    </source>
</evidence>
<evidence type="ECO:0000256" key="12">
    <source>
        <dbReference type="ARBA" id="ARBA00023027"/>
    </source>
</evidence>
<evidence type="ECO:0000259" key="19">
    <source>
        <dbReference type="PROSITE" id="PS51352"/>
    </source>
</evidence>
<dbReference type="InterPro" id="IPR035671">
    <property type="entry name" value="DsbD_gamma"/>
</dbReference>
<keyword evidence="12 18" id="KW-0520">NAD</keyword>
<evidence type="ECO:0000256" key="9">
    <source>
        <dbReference type="ARBA" id="ARBA00022982"/>
    </source>
</evidence>
<dbReference type="SUPFAM" id="SSF74863">
    <property type="entry name" value="Thiol:disulfide interchange protein DsbD, N-terminal domain (DsbD-alpha)"/>
    <property type="match status" value="1"/>
</dbReference>
<keyword evidence="7 18" id="KW-0732">Signal</keyword>
<comment type="caution">
    <text evidence="20">The sequence shown here is derived from an EMBL/GenBank/DDBJ whole genome shotgun (WGS) entry which is preliminary data.</text>
</comment>
<keyword evidence="9 18" id="KW-0249">Electron transport</keyword>
<feature type="transmembrane region" description="Helical" evidence="18">
    <location>
        <begin position="374"/>
        <end position="394"/>
    </location>
</feature>
<evidence type="ECO:0000256" key="3">
    <source>
        <dbReference type="ARBA" id="ARBA00022448"/>
    </source>
</evidence>
<keyword evidence="8 18" id="KW-0201">Cytochrome c-type biogenesis</keyword>
<sequence length="615" mass="65337" precursor="true">MSALRFLFACLLSLGLLFQSHAALAAAEEPLPPEQAFAMTASLIDEHTAEIRFNIAPGYYLYLNKFKYATEPGGPVSSAPQYPQGEEHEDKFFGKQTIFRNALVIRLPVDLPEASGKTAQIIVTAQGCTERLGVCYPPNDFAADLKLVNMSVIKPDASAPRSGLLGDLDGNAHARMDRPIDAPQGNTSAAVAAVEDDTESIADLLRAGNVLPVLLSFFGFGLLLAFTPCMLPMIPILSGIIVGHGEDISRQRALRLSSAYVVGMSLTYAAAGVAAGMSGTLLSTWLQNIWVLGAFALIFVVLALSMFDVFTLQLPSGLQARLSGLANQQSGSAWGVAVMGALSALIVGPCMAAPLAGTLLFIAQTGNASLGGMALFALAIGMGTPLIAIGVMARHWLPRPGPWMDGVKQFFGIVLLGTALWLVAPVLPPAVAWSLLATLIVLAGWLMWRNTRSLRGANGRRVGALLAGALLVTGAAVLIGGLLRPNTLSSLNGNGQEPPFAPVRSVAELDSSIAASGKPVMLDFYADWCVSCKEMEHYTFSDPRVAAQLAGFTLLRADVTKNNADDRALLKRFGLFGPPGIIFFDANGQERKDVRVIGYQRAERFSKVLTQVQTK</sequence>
<evidence type="ECO:0000256" key="4">
    <source>
        <dbReference type="ARBA" id="ARBA00022475"/>
    </source>
</evidence>
<dbReference type="PANTHER" id="PTHR32234:SF0">
    <property type="entry name" value="THIOL:DISULFIDE INTERCHANGE PROTEIN DSBD"/>
    <property type="match status" value="1"/>
</dbReference>
<keyword evidence="3 18" id="KW-0813">Transport</keyword>
<comment type="subcellular location">
    <subcellularLocation>
        <location evidence="1 18">Cell inner membrane</location>
        <topology evidence="1 18">Multi-pass membrane protein</topology>
    </subcellularLocation>
</comment>
<comment type="caution">
    <text evidence="18">Lacks conserved residue(s) required for the propagation of feature annotation.</text>
</comment>
<dbReference type="InterPro" id="IPR028250">
    <property type="entry name" value="DsbDN"/>
</dbReference>
<dbReference type="Gene3D" id="2.60.40.1250">
    <property type="entry name" value="Thiol:disulfide interchange protein DsbD, N-terminal domain"/>
    <property type="match status" value="1"/>
</dbReference>
<dbReference type="SUPFAM" id="SSF52833">
    <property type="entry name" value="Thioredoxin-like"/>
    <property type="match status" value="1"/>
</dbReference>
<accession>A0ABU6K0Z0</accession>
<dbReference type="HAMAP" id="MF_00399">
    <property type="entry name" value="DbsD"/>
    <property type="match status" value="1"/>
</dbReference>
<keyword evidence="11 18" id="KW-0560">Oxidoreductase</keyword>
<dbReference type="PROSITE" id="PS51352">
    <property type="entry name" value="THIOREDOXIN_2"/>
    <property type="match status" value="1"/>
</dbReference>
<evidence type="ECO:0000256" key="10">
    <source>
        <dbReference type="ARBA" id="ARBA00022989"/>
    </source>
</evidence>
<dbReference type="InterPro" id="IPR036929">
    <property type="entry name" value="DsbDN_sf"/>
</dbReference>
<dbReference type="InterPro" id="IPR003834">
    <property type="entry name" value="Cyt_c_assmbl_TM_dom"/>
</dbReference>
<comment type="catalytic activity">
    <reaction evidence="17 18">
        <text>[protein]-dithiol + NADP(+) = [protein]-disulfide + NADPH + H(+)</text>
        <dbReference type="Rhea" id="RHEA:18753"/>
        <dbReference type="Rhea" id="RHEA-COMP:10593"/>
        <dbReference type="Rhea" id="RHEA-COMP:10594"/>
        <dbReference type="ChEBI" id="CHEBI:15378"/>
        <dbReference type="ChEBI" id="CHEBI:29950"/>
        <dbReference type="ChEBI" id="CHEBI:50058"/>
        <dbReference type="ChEBI" id="CHEBI:57783"/>
        <dbReference type="ChEBI" id="CHEBI:58349"/>
        <dbReference type="EC" id="1.8.1.8"/>
    </reaction>
</comment>
<dbReference type="Gene3D" id="3.40.30.10">
    <property type="entry name" value="Glutaredoxin"/>
    <property type="match status" value="1"/>
</dbReference>
<dbReference type="InterPro" id="IPR022910">
    <property type="entry name" value="Thiol_diS_interchange_DbsD"/>
</dbReference>
<keyword evidence="15 18" id="KW-0676">Redox-active center</keyword>
<evidence type="ECO:0000313" key="20">
    <source>
        <dbReference type="EMBL" id="MEC5384748.1"/>
    </source>
</evidence>
<dbReference type="RefSeq" id="WP_327597717.1">
    <property type="nucleotide sequence ID" value="NZ_JAYXHS010000001.1"/>
</dbReference>
<feature type="domain" description="Thioredoxin" evidence="19">
    <location>
        <begin position="477"/>
        <end position="614"/>
    </location>
</feature>
<dbReference type="Pfam" id="PF11412">
    <property type="entry name" value="DsbD_N"/>
    <property type="match status" value="1"/>
</dbReference>
<keyword evidence="21" id="KW-1185">Reference proteome</keyword>
<keyword evidence="13 18" id="KW-0472">Membrane</keyword>
<dbReference type="Pfam" id="PF13899">
    <property type="entry name" value="Thioredoxin_7"/>
    <property type="match status" value="1"/>
</dbReference>
<evidence type="ECO:0000256" key="5">
    <source>
        <dbReference type="ARBA" id="ARBA00022519"/>
    </source>
</evidence>
<dbReference type="InterPro" id="IPR017937">
    <property type="entry name" value="Thioredoxin_CS"/>
</dbReference>
<evidence type="ECO:0000256" key="11">
    <source>
        <dbReference type="ARBA" id="ARBA00023002"/>
    </source>
</evidence>
<evidence type="ECO:0000256" key="15">
    <source>
        <dbReference type="ARBA" id="ARBA00023284"/>
    </source>
</evidence>
<dbReference type="CDD" id="cd02953">
    <property type="entry name" value="DsbDgamma"/>
    <property type="match status" value="1"/>
</dbReference>
<evidence type="ECO:0000256" key="2">
    <source>
        <dbReference type="ARBA" id="ARBA00007241"/>
    </source>
</evidence>
<proteinExistence type="inferred from homology"/>
<dbReference type="Proteomes" id="UP001331561">
    <property type="component" value="Unassembled WGS sequence"/>
</dbReference>
<comment type="similarity">
    <text evidence="2 18">Belongs to the thioredoxin family. DsbD subfamily.</text>
</comment>
<feature type="transmembrane region" description="Helical" evidence="18">
    <location>
        <begin position="254"/>
        <end position="277"/>
    </location>
</feature>
<dbReference type="InterPro" id="IPR013766">
    <property type="entry name" value="Thioredoxin_domain"/>
</dbReference>
<gene>
    <name evidence="18 20" type="primary">dsbD</name>
    <name evidence="20" type="ORF">VVD49_03385</name>
</gene>
<dbReference type="EMBL" id="JAYXHS010000001">
    <property type="protein sequence ID" value="MEC5384748.1"/>
    <property type="molecule type" value="Genomic_DNA"/>
</dbReference>
<feature type="transmembrane region" description="Helical" evidence="18">
    <location>
        <begin position="333"/>
        <end position="362"/>
    </location>
</feature>
<feature type="disulfide bond" description="Redox-active" evidence="18">
    <location>
        <begin position="529"/>
        <end position="532"/>
    </location>
</feature>
<keyword evidence="4 18" id="KW-1003">Cell membrane</keyword>
<evidence type="ECO:0000256" key="6">
    <source>
        <dbReference type="ARBA" id="ARBA00022692"/>
    </source>
</evidence>
<evidence type="ECO:0000256" key="17">
    <source>
        <dbReference type="ARBA" id="ARBA00047804"/>
    </source>
</evidence>
<organism evidence="20 21">
    <name type="scientific">Uliginosibacterium silvisoli</name>
    <dbReference type="NCBI Taxonomy" id="3114758"/>
    <lineage>
        <taxon>Bacteria</taxon>
        <taxon>Pseudomonadati</taxon>
        <taxon>Pseudomonadota</taxon>
        <taxon>Betaproteobacteria</taxon>
        <taxon>Rhodocyclales</taxon>
        <taxon>Zoogloeaceae</taxon>
        <taxon>Uliginosibacterium</taxon>
    </lineage>
</organism>
<evidence type="ECO:0000256" key="7">
    <source>
        <dbReference type="ARBA" id="ARBA00022729"/>
    </source>
</evidence>